<dbReference type="Gene3D" id="2.60.120.10">
    <property type="entry name" value="Jelly Rolls"/>
    <property type="match status" value="1"/>
</dbReference>
<feature type="transmembrane region" description="Helical" evidence="9">
    <location>
        <begin position="348"/>
        <end position="367"/>
    </location>
</feature>
<keyword evidence="6 9" id="KW-0472">Membrane</keyword>
<dbReference type="GO" id="GO:0005249">
    <property type="term" value="F:voltage-gated potassium channel activity"/>
    <property type="evidence" value="ECO:0007669"/>
    <property type="project" value="InterPro"/>
</dbReference>
<dbReference type="AlphaFoldDB" id="A0A1R2BQE2"/>
<dbReference type="Proteomes" id="UP000187209">
    <property type="component" value="Unassembled WGS sequence"/>
</dbReference>
<evidence type="ECO:0000256" key="4">
    <source>
        <dbReference type="ARBA" id="ARBA00022989"/>
    </source>
</evidence>
<dbReference type="PANTHER" id="PTHR47823:SF9">
    <property type="entry name" value="CHROMOSOME UNDETERMINED SCAFFOLD_10, WHOLE GENOME SHOTGUN SEQUENCE"/>
    <property type="match status" value="1"/>
</dbReference>
<organism evidence="11 12">
    <name type="scientific">Stentor coeruleus</name>
    <dbReference type="NCBI Taxonomy" id="5963"/>
    <lineage>
        <taxon>Eukaryota</taxon>
        <taxon>Sar</taxon>
        <taxon>Alveolata</taxon>
        <taxon>Ciliophora</taxon>
        <taxon>Postciliodesmatophora</taxon>
        <taxon>Heterotrichea</taxon>
        <taxon>Heterotrichida</taxon>
        <taxon>Stentoridae</taxon>
        <taxon>Stentor</taxon>
    </lineage>
</organism>
<name>A0A1R2BQE2_9CILI</name>
<evidence type="ECO:0000256" key="3">
    <source>
        <dbReference type="ARBA" id="ARBA00022692"/>
    </source>
</evidence>
<keyword evidence="3 9" id="KW-0812">Transmembrane</keyword>
<evidence type="ECO:0000259" key="10">
    <source>
        <dbReference type="PROSITE" id="PS50042"/>
    </source>
</evidence>
<feature type="region of interest" description="Disordered" evidence="8">
    <location>
        <begin position="1"/>
        <end position="39"/>
    </location>
</feature>
<dbReference type="SMART" id="SM00100">
    <property type="entry name" value="cNMP"/>
    <property type="match status" value="1"/>
</dbReference>
<accession>A0A1R2BQE2</accession>
<dbReference type="Gene3D" id="1.10.287.630">
    <property type="entry name" value="Helix hairpin bin"/>
    <property type="match status" value="1"/>
</dbReference>
<dbReference type="FunFam" id="1.10.287.70:FF:000123">
    <property type="entry name" value="Potassium channel KAT3"/>
    <property type="match status" value="1"/>
</dbReference>
<feature type="transmembrane region" description="Helical" evidence="9">
    <location>
        <begin position="214"/>
        <end position="237"/>
    </location>
</feature>
<keyword evidence="12" id="KW-1185">Reference proteome</keyword>
<dbReference type="GO" id="GO:0016020">
    <property type="term" value="C:membrane"/>
    <property type="evidence" value="ECO:0007669"/>
    <property type="project" value="UniProtKB-SubCell"/>
</dbReference>
<evidence type="ECO:0000313" key="11">
    <source>
        <dbReference type="EMBL" id="OMJ79023.1"/>
    </source>
</evidence>
<feature type="transmembrane region" description="Helical" evidence="9">
    <location>
        <begin position="301"/>
        <end position="321"/>
    </location>
</feature>
<evidence type="ECO:0000256" key="8">
    <source>
        <dbReference type="SAM" id="MobiDB-lite"/>
    </source>
</evidence>
<keyword evidence="4 9" id="KW-1133">Transmembrane helix</keyword>
<proteinExistence type="predicted"/>
<dbReference type="InterPro" id="IPR000595">
    <property type="entry name" value="cNMP-bd_dom"/>
</dbReference>
<evidence type="ECO:0000256" key="6">
    <source>
        <dbReference type="ARBA" id="ARBA00023136"/>
    </source>
</evidence>
<gene>
    <name evidence="11" type="ORF">SteCoe_21054</name>
</gene>
<keyword evidence="2" id="KW-0813">Transport</keyword>
<feature type="transmembrane region" description="Helical" evidence="9">
    <location>
        <begin position="147"/>
        <end position="171"/>
    </location>
</feature>
<dbReference type="InterPro" id="IPR003938">
    <property type="entry name" value="K_chnl_volt-dep_EAG/ELK/ERG"/>
</dbReference>
<keyword evidence="5" id="KW-0406">Ion transport</keyword>
<dbReference type="Pfam" id="PF00520">
    <property type="entry name" value="Ion_trans"/>
    <property type="match status" value="1"/>
</dbReference>
<feature type="transmembrane region" description="Helical" evidence="9">
    <location>
        <begin position="379"/>
        <end position="400"/>
    </location>
</feature>
<dbReference type="Pfam" id="PF00027">
    <property type="entry name" value="cNMP_binding"/>
    <property type="match status" value="1"/>
</dbReference>
<dbReference type="InterPro" id="IPR005821">
    <property type="entry name" value="Ion_trans_dom"/>
</dbReference>
<dbReference type="PRINTS" id="PR01463">
    <property type="entry name" value="EAGCHANLFMLY"/>
</dbReference>
<comment type="caution">
    <text evidence="11">The sequence shown here is derived from an EMBL/GenBank/DDBJ whole genome shotgun (WGS) entry which is preliminary data.</text>
</comment>
<dbReference type="PROSITE" id="PS50042">
    <property type="entry name" value="CNMP_BINDING_3"/>
    <property type="match status" value="1"/>
</dbReference>
<dbReference type="OrthoDB" id="432483at2759"/>
<evidence type="ECO:0000256" key="5">
    <source>
        <dbReference type="ARBA" id="ARBA00023065"/>
    </source>
</evidence>
<dbReference type="PANTHER" id="PTHR47823">
    <property type="entry name" value="ION_TRANS DOMAIN-CONTAINING PROTEIN"/>
    <property type="match status" value="1"/>
</dbReference>
<dbReference type="CDD" id="cd00038">
    <property type="entry name" value="CAP_ED"/>
    <property type="match status" value="1"/>
</dbReference>
<evidence type="ECO:0000256" key="7">
    <source>
        <dbReference type="ARBA" id="ARBA00023303"/>
    </source>
</evidence>
<sequence length="687" mass="80298">MYLMPYSKMNSLDKLKSKNLPASPDNRKRRSSTMPPEYKKIVPLDEVPNGKFNNSEQETSRPVRHIPVVGCKYIDVWKRALIKIRAQLVIKRLLQTETIKSEPKIEDDNPLMIRKTSGNLDHAITELNCLEPTPWYIIHPRTTFKNIWNIVLAILLVYTVTLMPFTMSFINSQSGDIWDRIDLVTDGLFFFDFLINCFSAYYDKSDVLVTSHKVIMINYLKSWMLIDFISFFPFTLLDNTKSSSSANSSNLNNFVRLLRLPKLYRLFRISRLLKLLKHYSKIEIIETIQEYFSIKNSAMRLIKSFITILLCLHLAACFWYFSARLDNFGPDTWVTRLDYLDSDIGTKYLTSIYWAFTTLCTVGYGDISGFTNLEKIICIAWMICGLYFFSFTIGSLSSMMSSIDTKENVLLSKLAVIDEFSVEANLNKELRNKLKHALRYSAEKRGFSWLDKLSIFNELPKQLRYEVAINMHHGAAKEINFFKDKDQSIIASIVPLLQPMFLERNDYVYKKGEFADEIYFIVRGRISYVFGKEDTILKSMQRGSYFGDIEVVRGISRKYAAKGVRSSELLIMHRQVLQEIIDEHTNVWEEIRMVAMERDKLNEKAIIEIMELIRLRNNGELEGINVKVFKKRVDELFEKRCQHLHEKHQIYTLKDLANRIDTLTRLIRDGDLPTPKKIIKLKEEEFE</sequence>
<evidence type="ECO:0000256" key="1">
    <source>
        <dbReference type="ARBA" id="ARBA00004141"/>
    </source>
</evidence>
<keyword evidence="7" id="KW-0407">Ion channel</keyword>
<comment type="subcellular location">
    <subcellularLocation>
        <location evidence="1">Membrane</location>
        <topology evidence="1">Multi-pass membrane protein</topology>
    </subcellularLocation>
</comment>
<dbReference type="SUPFAM" id="SSF81324">
    <property type="entry name" value="Voltage-gated potassium channels"/>
    <property type="match status" value="1"/>
</dbReference>
<evidence type="ECO:0000256" key="2">
    <source>
        <dbReference type="ARBA" id="ARBA00022448"/>
    </source>
</evidence>
<protein>
    <recommendedName>
        <fullName evidence="10">Cyclic nucleotide-binding domain-containing protein</fullName>
    </recommendedName>
</protein>
<evidence type="ECO:0000313" key="12">
    <source>
        <dbReference type="Proteomes" id="UP000187209"/>
    </source>
</evidence>
<dbReference type="EMBL" id="MPUH01000492">
    <property type="protein sequence ID" value="OMJ79023.1"/>
    <property type="molecule type" value="Genomic_DNA"/>
</dbReference>
<feature type="domain" description="Cyclic nucleotide-binding" evidence="10">
    <location>
        <begin position="481"/>
        <end position="581"/>
    </location>
</feature>
<dbReference type="Gene3D" id="1.10.287.70">
    <property type="match status" value="1"/>
</dbReference>
<evidence type="ECO:0000256" key="9">
    <source>
        <dbReference type="SAM" id="Phobius"/>
    </source>
</evidence>
<dbReference type="InterPro" id="IPR014710">
    <property type="entry name" value="RmlC-like_jellyroll"/>
</dbReference>
<reference evidence="11 12" key="1">
    <citation type="submission" date="2016-11" db="EMBL/GenBank/DDBJ databases">
        <title>The macronuclear genome of Stentor coeruleus: a giant cell with tiny introns.</title>
        <authorList>
            <person name="Slabodnick M."/>
            <person name="Ruby J.G."/>
            <person name="Reiff S.B."/>
            <person name="Swart E.C."/>
            <person name="Gosai S."/>
            <person name="Prabakaran S."/>
            <person name="Witkowska E."/>
            <person name="Larue G.E."/>
            <person name="Fisher S."/>
            <person name="Freeman R.M."/>
            <person name="Gunawardena J."/>
            <person name="Chu W."/>
            <person name="Stover N.A."/>
            <person name="Gregory B.D."/>
            <person name="Nowacki M."/>
            <person name="Derisi J."/>
            <person name="Roy S.W."/>
            <person name="Marshall W.F."/>
            <person name="Sood P."/>
        </authorList>
    </citation>
    <scope>NUCLEOTIDE SEQUENCE [LARGE SCALE GENOMIC DNA]</scope>
    <source>
        <strain evidence="11">WM001</strain>
    </source>
</reference>
<dbReference type="InterPro" id="IPR018490">
    <property type="entry name" value="cNMP-bd_dom_sf"/>
</dbReference>
<dbReference type="SUPFAM" id="SSF51206">
    <property type="entry name" value="cAMP-binding domain-like"/>
    <property type="match status" value="1"/>
</dbReference>